<dbReference type="SUPFAM" id="SSF51905">
    <property type="entry name" value="FAD/NAD(P)-binding domain"/>
    <property type="match status" value="1"/>
</dbReference>
<dbReference type="Gene3D" id="3.50.50.60">
    <property type="entry name" value="FAD/NAD(P)-binding domain"/>
    <property type="match status" value="1"/>
</dbReference>
<dbReference type="OrthoDB" id="68575at2759"/>
<evidence type="ECO:0000313" key="2">
    <source>
        <dbReference type="EMBL" id="KXH62206.1"/>
    </source>
</evidence>
<organism evidence="2 3">
    <name type="scientific">Colletotrichum salicis</name>
    <dbReference type="NCBI Taxonomy" id="1209931"/>
    <lineage>
        <taxon>Eukaryota</taxon>
        <taxon>Fungi</taxon>
        <taxon>Dikarya</taxon>
        <taxon>Ascomycota</taxon>
        <taxon>Pezizomycotina</taxon>
        <taxon>Sordariomycetes</taxon>
        <taxon>Hypocreomycetidae</taxon>
        <taxon>Glomerellales</taxon>
        <taxon>Glomerellaceae</taxon>
        <taxon>Colletotrichum</taxon>
        <taxon>Colletotrichum acutatum species complex</taxon>
    </lineage>
</organism>
<evidence type="ECO:0000256" key="1">
    <source>
        <dbReference type="SAM" id="SignalP"/>
    </source>
</evidence>
<sequence>MALRTILTFTAAVAAAATNYSSSVLDTDVVIVGGGGSGAYAAVRLREDFKQRILVVEKKSRLGGHTQTWYDPTTKRPFNYGVEAFTNISASVNFFARFNVSVQSPDWGQAGRLYADFRTGEVLNYTTPSSDDVATAMGRYGDQWNRYADLLLPTSAGFPSGEDIPEDLLLSWNEFAQKYDLELISPTIWNTVGVDLTKALMIDVWKSYYPTVTGFAPSSGDNSEIWQRVEELLGNDVMYNSQIISAQRSDKGVQLQILGEDGATQLINAKRLLVTIGPETMSKEAFSLDDHEVSVLSSTSGNHYYTGIVSHPSLPPQVIVNTAPEGVGANYLVYPATPYLASFLYKGTSSTGPVYRSLVIASENTGFEDAKSIVRESLQKLMDGGAVVQGDVNQTDFKAFDDHGMLYRRWSAEQLREGIVAQANALQGLRSTWYTGAYWMNNNAAMLWNTTDAILSKMVENI</sequence>
<dbReference type="STRING" id="1209931.A0A135UP95"/>
<comment type="caution">
    <text evidence="2">The sequence shown here is derived from an EMBL/GenBank/DDBJ whole genome shotgun (WGS) entry which is preliminary data.</text>
</comment>
<feature type="chain" id="PRO_5007805040" description="Amine oxidase" evidence="1">
    <location>
        <begin position="17"/>
        <end position="462"/>
    </location>
</feature>
<protein>
    <recommendedName>
        <fullName evidence="4">Amine oxidase</fullName>
    </recommendedName>
</protein>
<dbReference type="Proteomes" id="UP000070121">
    <property type="component" value="Unassembled WGS sequence"/>
</dbReference>
<dbReference type="EMBL" id="JFFI01001203">
    <property type="protein sequence ID" value="KXH62206.1"/>
    <property type="molecule type" value="Genomic_DNA"/>
</dbReference>
<reference evidence="2 3" key="1">
    <citation type="submission" date="2014-02" db="EMBL/GenBank/DDBJ databases">
        <title>The genome sequence of Colletotrichum salicis CBS 607.94.</title>
        <authorList>
            <person name="Baroncelli R."/>
            <person name="Thon M.R."/>
        </authorList>
    </citation>
    <scope>NUCLEOTIDE SEQUENCE [LARGE SCALE GENOMIC DNA]</scope>
    <source>
        <strain evidence="2 3">CBS 607.94</strain>
    </source>
</reference>
<dbReference type="AlphaFoldDB" id="A0A135UP95"/>
<dbReference type="Gene3D" id="1.10.405.20">
    <property type="match status" value="1"/>
</dbReference>
<name>A0A135UP95_9PEZI</name>
<evidence type="ECO:0000313" key="3">
    <source>
        <dbReference type="Proteomes" id="UP000070121"/>
    </source>
</evidence>
<feature type="signal peptide" evidence="1">
    <location>
        <begin position="1"/>
        <end position="16"/>
    </location>
</feature>
<accession>A0A135UP95</accession>
<dbReference type="Pfam" id="PF13450">
    <property type="entry name" value="NAD_binding_8"/>
    <property type="match status" value="1"/>
</dbReference>
<keyword evidence="3" id="KW-1185">Reference proteome</keyword>
<dbReference type="Gene3D" id="3.30.70.1990">
    <property type="match status" value="1"/>
</dbReference>
<evidence type="ECO:0008006" key="4">
    <source>
        <dbReference type="Google" id="ProtNLM"/>
    </source>
</evidence>
<gene>
    <name evidence="2" type="ORF">CSAL01_10591</name>
</gene>
<dbReference type="InterPro" id="IPR036188">
    <property type="entry name" value="FAD/NAD-bd_sf"/>
</dbReference>
<keyword evidence="1" id="KW-0732">Signal</keyword>
<proteinExistence type="predicted"/>